<evidence type="ECO:0000256" key="2">
    <source>
        <dbReference type="ARBA" id="ARBA00023015"/>
    </source>
</evidence>
<dbReference type="Gene3D" id="3.30.200.20">
    <property type="entry name" value="Phosphorylase Kinase, domain 1"/>
    <property type="match status" value="1"/>
</dbReference>
<dbReference type="GO" id="GO:0004672">
    <property type="term" value="F:protein kinase activity"/>
    <property type="evidence" value="ECO:0007669"/>
    <property type="project" value="InterPro"/>
</dbReference>
<dbReference type="InterPro" id="IPR001245">
    <property type="entry name" value="Ser-Thr/Tyr_kinase_cat_dom"/>
</dbReference>
<sequence>MPADRPGPPDPLPRLADVLGRASSGDRPTPLELAELLWLAGHMEPADRDAPDPSDRPHPPVPADPPGPRADTRPPRPTTGPRARPTPEPRPDDRGDRQPPAPPVPRPPGPRSPLRLPAPPQAPAPGTATAEPHRALLAPAPPMLRHPLALQRALRPLKRRADAPVGREVDESATADRIARLGADPEWWLPVLRPVRERWLRLNLVHDAGPTMPVWQPLVRELHAALAQSGVFRTVTLHRAEADGTVRGDGAEAPADGRTVTLLISDCMGPQWREGPSGTRWFATLRRWARRTPLAVLQPLPEQLWRDTALPPVPGRLSAPHRAAPSAALDFTPYDTTVPRAPRGAVHVPVLEPGPEWLANWASLVASPGGTDHPGAAAVLHRPLPADAEDRADLSRLSARELVLRFRSHASPQAFRLAGHLALGRPDLPVMRLVQAAVEPDPLPSHLAEVILSGLLSTVPGPPGSYAFRPGVRELLLRGLPRTARDRTHELLLRTGGLIDERAGRSPGEFSALIPARDGTERADGDETFAAISQESARQLAAPARPPAASPFPPVLAARYRPVRRLSPAGRMWLAEDTETNRTVTVRLHDPLPGPAARRAFTRQVRHLTRIDHPHVVTVLDGGVEEDVPYVVMEYLDGIALNALARSNGRRLPAPLTVSVGAQLARALGALHAAGVTHGGLEASRVVLLPDGTARLSLFEPGRTSGPAGRSEDLRALCDLMLTLASGTSRLTVPVESRRLDRLPETLRIDYAHAFDQLMFPSLETQTRGRDLLAHPDLLVRAREAYEPRRYRALGPLRVHLPEGTPALPPDVRALLATLLLKHGRTVTHEELRWGLWDPGDEPRDPRAEVTRAAGELADLLGPGALTTSAHGYALHTSADDVDVVRCDELVRRADAARLRGAPTEARELVTRALALWRGPEPLADVPGPAARTARTRLTRLRLALHTKRAELDLILGDHDRAADDLAGLLRAHPHREDFRRLYLLALRRQGRGEEALEVYEEYELSGGRSPALVALGRELREEHTGPADEGPWEEYEAPAKNAPEPEAAPEPEPGKPAREAEEQEEEQGEEREAEAGEGRESGERGESGQGGQGGEGDTDFRDGVHFAFADGPGDARARSALHEMVTDLLADSGLRGDAYQLLDDGEEGLLVLMAPRADATPLLRATVEGLPRQLARLGGLRLRADFWQAEFRPDGGREQTFRADPRSVGAALDASGAQAIVALVDFLYYYVAYESGQADAVLAASTFRPLDDDTGWYHLAGTAGAAGAAAPAGR</sequence>
<dbReference type="InterPro" id="IPR011990">
    <property type="entry name" value="TPR-like_helical_dom_sf"/>
</dbReference>
<dbReference type="Pfam" id="PF07714">
    <property type="entry name" value="PK_Tyr_Ser-Thr"/>
    <property type="match status" value="1"/>
</dbReference>
<dbReference type="RefSeq" id="WP_228898622.1">
    <property type="nucleotide sequence ID" value="NZ_CP121271.1"/>
</dbReference>
<dbReference type="SMART" id="SM00220">
    <property type="entry name" value="S_TKc"/>
    <property type="match status" value="1"/>
</dbReference>
<feature type="compositionally biased region" description="Pro residues" evidence="4">
    <location>
        <begin position="1"/>
        <end position="12"/>
    </location>
</feature>
<dbReference type="Gene3D" id="1.25.40.10">
    <property type="entry name" value="Tetratricopeptide repeat domain"/>
    <property type="match status" value="1"/>
</dbReference>
<feature type="compositionally biased region" description="Basic and acidic residues" evidence="4">
    <location>
        <begin position="44"/>
        <end position="58"/>
    </location>
</feature>
<dbReference type="AlphaFoldDB" id="A0AAX3ZGD7"/>
<feature type="compositionally biased region" description="Pro residues" evidence="4">
    <location>
        <begin position="59"/>
        <end position="68"/>
    </location>
</feature>
<feature type="compositionally biased region" description="Basic and acidic residues" evidence="4">
    <location>
        <begin position="1074"/>
        <end position="1087"/>
    </location>
</feature>
<evidence type="ECO:0000256" key="3">
    <source>
        <dbReference type="ARBA" id="ARBA00023163"/>
    </source>
</evidence>
<dbReference type="Proteomes" id="UP001231701">
    <property type="component" value="Chromosome"/>
</dbReference>
<evidence type="ECO:0000256" key="1">
    <source>
        <dbReference type="ARBA" id="ARBA00023012"/>
    </source>
</evidence>
<feature type="region of interest" description="Disordered" evidence="4">
    <location>
        <begin position="1022"/>
        <end position="1109"/>
    </location>
</feature>
<gene>
    <name evidence="6" type="ORF">P7W03_11985</name>
</gene>
<name>A0AAX3ZGD7_STRRO</name>
<protein>
    <submittedName>
        <fullName evidence="6">SAV_2336 N-terminal domain-related protein</fullName>
    </submittedName>
</protein>
<dbReference type="PANTHER" id="PTHR35807">
    <property type="entry name" value="TRANSCRIPTIONAL REGULATOR REDD-RELATED"/>
    <property type="match status" value="1"/>
</dbReference>
<feature type="compositionally biased region" description="Acidic residues" evidence="4">
    <location>
        <begin position="1062"/>
        <end position="1073"/>
    </location>
</feature>
<dbReference type="EMBL" id="CP121271">
    <property type="protein sequence ID" value="WMC86247.1"/>
    <property type="molecule type" value="Genomic_DNA"/>
</dbReference>
<dbReference type="GO" id="GO:0000160">
    <property type="term" value="P:phosphorelay signal transduction system"/>
    <property type="evidence" value="ECO:0007669"/>
    <property type="project" value="UniProtKB-KW"/>
</dbReference>
<evidence type="ECO:0000313" key="6">
    <source>
        <dbReference type="EMBL" id="WMC86247.1"/>
    </source>
</evidence>
<feature type="domain" description="Protein kinase" evidence="5">
    <location>
        <begin position="541"/>
        <end position="945"/>
    </location>
</feature>
<dbReference type="InterPro" id="IPR051677">
    <property type="entry name" value="AfsR-DnrI-RedD_regulator"/>
</dbReference>
<dbReference type="SMART" id="SM01043">
    <property type="entry name" value="BTAD"/>
    <property type="match status" value="1"/>
</dbReference>
<feature type="compositionally biased region" description="Basic and acidic residues" evidence="4">
    <location>
        <begin position="85"/>
        <end position="97"/>
    </location>
</feature>
<dbReference type="Gene3D" id="1.10.10.10">
    <property type="entry name" value="Winged helix-like DNA-binding domain superfamily/Winged helix DNA-binding domain"/>
    <property type="match status" value="1"/>
</dbReference>
<dbReference type="PROSITE" id="PS50011">
    <property type="entry name" value="PROTEIN_KINASE_DOM"/>
    <property type="match status" value="1"/>
</dbReference>
<reference evidence="6" key="1">
    <citation type="submission" date="2023-03" db="EMBL/GenBank/DDBJ databases">
        <title>Borrelidin-producing and root-colonizing Streptomyces rochei is a potent biopesticide for soil-borne oomycete-caused plant diseases.</title>
        <authorList>
            <person name="Zhou D."/>
            <person name="Wang X."/>
            <person name="Navarro-Munoz J.C."/>
            <person name="Li W."/>
            <person name="Li J."/>
            <person name="Jiu M."/>
            <person name="Deng S."/>
            <person name="Ye Y."/>
            <person name="Daly P."/>
            <person name="Wei L."/>
        </authorList>
    </citation>
    <scope>NUCLEOTIDE SEQUENCE</scope>
    <source>
        <strain evidence="6">JK1</strain>
    </source>
</reference>
<evidence type="ECO:0000259" key="5">
    <source>
        <dbReference type="PROSITE" id="PS50011"/>
    </source>
</evidence>
<feature type="region of interest" description="Disordered" evidence="4">
    <location>
        <begin position="1"/>
        <end position="29"/>
    </location>
</feature>
<dbReference type="InterPro" id="IPR000719">
    <property type="entry name" value="Prot_kinase_dom"/>
</dbReference>
<dbReference type="SUPFAM" id="SSF48452">
    <property type="entry name" value="TPR-like"/>
    <property type="match status" value="1"/>
</dbReference>
<organism evidence="6 7">
    <name type="scientific">Streptomyces rochei</name>
    <name type="common">Streptomyces parvullus</name>
    <dbReference type="NCBI Taxonomy" id="1928"/>
    <lineage>
        <taxon>Bacteria</taxon>
        <taxon>Bacillati</taxon>
        <taxon>Actinomycetota</taxon>
        <taxon>Actinomycetes</taxon>
        <taxon>Kitasatosporales</taxon>
        <taxon>Streptomycetaceae</taxon>
        <taxon>Streptomyces</taxon>
        <taxon>Streptomyces rochei group</taxon>
    </lineage>
</organism>
<dbReference type="PANTHER" id="PTHR35807:SF1">
    <property type="entry name" value="TRANSCRIPTIONAL REGULATOR REDD"/>
    <property type="match status" value="1"/>
</dbReference>
<keyword evidence="1" id="KW-0902">Two-component regulatory system</keyword>
<dbReference type="Gene3D" id="1.10.510.10">
    <property type="entry name" value="Transferase(Phosphotransferase) domain 1"/>
    <property type="match status" value="1"/>
</dbReference>
<dbReference type="InterPro" id="IPR005158">
    <property type="entry name" value="BTAD"/>
</dbReference>
<dbReference type="InterPro" id="IPR036388">
    <property type="entry name" value="WH-like_DNA-bd_sf"/>
</dbReference>
<dbReference type="GO" id="GO:0005524">
    <property type="term" value="F:ATP binding"/>
    <property type="evidence" value="ECO:0007669"/>
    <property type="project" value="InterPro"/>
</dbReference>
<evidence type="ECO:0000256" key="4">
    <source>
        <dbReference type="SAM" id="MobiDB-lite"/>
    </source>
</evidence>
<dbReference type="NCBIfam" id="NF041121">
    <property type="entry name" value="SAV_2336_NTERM"/>
    <property type="match status" value="1"/>
</dbReference>
<keyword evidence="2" id="KW-0805">Transcription regulation</keyword>
<dbReference type="GO" id="GO:0006355">
    <property type="term" value="P:regulation of DNA-templated transcription"/>
    <property type="evidence" value="ECO:0007669"/>
    <property type="project" value="TreeGrafter"/>
</dbReference>
<feature type="compositionally biased region" description="Pro residues" evidence="4">
    <location>
        <begin position="99"/>
        <end position="123"/>
    </location>
</feature>
<dbReference type="SUPFAM" id="SSF56112">
    <property type="entry name" value="Protein kinase-like (PK-like)"/>
    <property type="match status" value="1"/>
</dbReference>
<dbReference type="InterPro" id="IPR011009">
    <property type="entry name" value="Kinase-like_dom_sf"/>
</dbReference>
<dbReference type="GO" id="GO:0003677">
    <property type="term" value="F:DNA binding"/>
    <property type="evidence" value="ECO:0007669"/>
    <property type="project" value="TreeGrafter"/>
</dbReference>
<evidence type="ECO:0000313" key="7">
    <source>
        <dbReference type="Proteomes" id="UP001231701"/>
    </source>
</evidence>
<feature type="region of interest" description="Disordered" evidence="4">
    <location>
        <begin position="42"/>
        <end position="130"/>
    </location>
</feature>
<accession>A0AAX3ZGD7</accession>
<dbReference type="GeneID" id="90942755"/>
<proteinExistence type="predicted"/>
<keyword evidence="3" id="KW-0804">Transcription</keyword>
<dbReference type="Pfam" id="PF03704">
    <property type="entry name" value="BTAD"/>
    <property type="match status" value="1"/>
</dbReference>
<dbReference type="InterPro" id="IPR047738">
    <property type="entry name" value="SAV_2336-like_N"/>
</dbReference>